<feature type="coiled-coil region" evidence="1">
    <location>
        <begin position="716"/>
        <end position="763"/>
    </location>
</feature>
<evidence type="ECO:0000256" key="3">
    <source>
        <dbReference type="SAM" id="Phobius"/>
    </source>
</evidence>
<dbReference type="OMA" id="DEILSWH"/>
<feature type="coiled-coil region" evidence="1">
    <location>
        <begin position="935"/>
        <end position="989"/>
    </location>
</feature>
<feature type="coiled-coil region" evidence="1">
    <location>
        <begin position="1829"/>
        <end position="1859"/>
    </location>
</feature>
<evidence type="ECO:0000313" key="5">
    <source>
        <dbReference type="Proteomes" id="UP000033188"/>
    </source>
</evidence>
<keyword evidence="3" id="KW-0472">Membrane</keyword>
<feature type="region of interest" description="Disordered" evidence="2">
    <location>
        <begin position="2232"/>
        <end position="2252"/>
    </location>
</feature>
<proteinExistence type="predicted"/>
<dbReference type="KEGG" id="bbig:BBBOND_0302640"/>
<dbReference type="OrthoDB" id="366880at2759"/>
<feature type="coiled-coil region" evidence="1">
    <location>
        <begin position="540"/>
        <end position="601"/>
    </location>
</feature>
<gene>
    <name evidence="4" type="ORF">BBBOND_0302640</name>
</gene>
<dbReference type="InterPro" id="IPR050163">
    <property type="entry name" value="Apolipoprotein_A1/A4/E"/>
</dbReference>
<dbReference type="EMBL" id="LK391709">
    <property type="protein sequence ID" value="CDR96360.1"/>
    <property type="molecule type" value="Genomic_DNA"/>
</dbReference>
<dbReference type="Gene3D" id="1.20.120.20">
    <property type="entry name" value="Apolipoprotein"/>
    <property type="match status" value="1"/>
</dbReference>
<reference evidence="5" key="1">
    <citation type="journal article" date="2014" name="Nucleic Acids Res.">
        <title>The evolutionary dynamics of variant antigen genes in Babesia reveal a history of genomic innovation underlying host-parasite interaction.</title>
        <authorList>
            <person name="Jackson A.P."/>
            <person name="Otto T.D."/>
            <person name="Darby A."/>
            <person name="Ramaprasad A."/>
            <person name="Xia D."/>
            <person name="Echaide I.E."/>
            <person name="Farber M."/>
            <person name="Gahlot S."/>
            <person name="Gamble J."/>
            <person name="Gupta D."/>
            <person name="Gupta Y."/>
            <person name="Jackson L."/>
            <person name="Malandrin L."/>
            <person name="Malas T.B."/>
            <person name="Moussa E."/>
            <person name="Nair M."/>
            <person name="Reid A.J."/>
            <person name="Sanders M."/>
            <person name="Sharma J."/>
            <person name="Tracey A."/>
            <person name="Quail M.A."/>
            <person name="Weir W."/>
            <person name="Wastling J.M."/>
            <person name="Hall N."/>
            <person name="Willadsen P."/>
            <person name="Lingelbach K."/>
            <person name="Shiels B."/>
            <person name="Tait A."/>
            <person name="Berriman M."/>
            <person name="Allred D.R."/>
            <person name="Pain A."/>
        </authorList>
    </citation>
    <scope>NUCLEOTIDE SEQUENCE [LARGE SCALE GENOMIC DNA]</scope>
    <source>
        <strain evidence="5">Bond</strain>
    </source>
</reference>
<protein>
    <recommendedName>
        <fullName evidence="6">Extracellular matrix-binding ebh</fullName>
    </recommendedName>
</protein>
<name>A0A061DDL6_BABBI</name>
<dbReference type="GeneID" id="24564901"/>
<keyword evidence="3" id="KW-0812">Transmembrane</keyword>
<dbReference type="Gene3D" id="1.20.5.1230">
    <property type="entry name" value="Apolipoprotein A-I"/>
    <property type="match status" value="1"/>
</dbReference>
<accession>A0A061DDL6</accession>
<dbReference type="PANTHER" id="PTHR18976">
    <property type="entry name" value="APOLIPOPROTEIN"/>
    <property type="match status" value="1"/>
</dbReference>
<dbReference type="Proteomes" id="UP000033188">
    <property type="component" value="Chromosome 3"/>
</dbReference>
<keyword evidence="5" id="KW-1185">Reference proteome</keyword>
<keyword evidence="1" id="KW-0175">Coiled coil</keyword>
<organism evidence="4 5">
    <name type="scientific">Babesia bigemina</name>
    <dbReference type="NCBI Taxonomy" id="5866"/>
    <lineage>
        <taxon>Eukaryota</taxon>
        <taxon>Sar</taxon>
        <taxon>Alveolata</taxon>
        <taxon>Apicomplexa</taxon>
        <taxon>Aconoidasida</taxon>
        <taxon>Piroplasmida</taxon>
        <taxon>Babesiidae</taxon>
        <taxon>Babesia</taxon>
    </lineage>
</organism>
<keyword evidence="3" id="KW-1133">Transmembrane helix</keyword>
<evidence type="ECO:0008006" key="6">
    <source>
        <dbReference type="Google" id="ProtNLM"/>
    </source>
</evidence>
<evidence type="ECO:0000256" key="2">
    <source>
        <dbReference type="SAM" id="MobiDB-lite"/>
    </source>
</evidence>
<dbReference type="VEuPathDB" id="PiroplasmaDB:BBBOND_0302640"/>
<evidence type="ECO:0000256" key="1">
    <source>
        <dbReference type="SAM" id="Coils"/>
    </source>
</evidence>
<sequence>MAPKVLTDCPENLREAIDWLVQVKHCGGVSTLSDALASLFDNVAQDAEESLSSLLDQDRPSARDVSKLRAFHSTLPKDSENPHKNIIHNLCASAGSLLGYSLPGAYDGSGIVYGNASRLCDAILAFLYAVFNDVYGNQPYVAGRNVLHDDLIVYLESQLWHGHKGFCQAIPKVATGLQRYNAAVEASNDKVKKAIETVLDYVKPDGELRKGIKALQISETSTSTQDERTVDAAVTLVEGCKEVARVFSKSLTAATDAIDDLNPKLKRKLENARRSLFNHVEWLSRWSKKGEKKRLDEMIQKIKSRLRQLAKAVKEKIKQEVHTVVELLKERVREIKMKLQGITASLEEYVKELGQWMGEAKEYIKDVKKYVDEIMQQLDGDHRQAIDKAAADIDSQLGKRVEELNQWIKDAEAAVTVAKQKADEVYKRLDKNSGTTIAQGIEKINEAKDAVSGVSTQLETVHKNLGDWKSVAKDVLSKSLQKVGEVHDKLDPDQKTGDHPIGKNLENIETAQKAISSANLELKTQVDKLSNWISDADRIREQAQQKAEEVYKSLEVHKQLSEKIGEIQTANKEIQNVHSGLNSVEKNLEEWNQEARKVIQSVVDRVTEVHKKLDDKDPGTAVGNGIKQIKAAKANVEAVDKGLTSVNDDLRKWRGAAEIVLSTAVDKAEEVHKQLDPTKNSSTLGGQIDAIDTARQGIVDANEQLGAQVKTLQKWIETAEDIRHKAEQKAREAYDKLQVHEKLSENVKKIVDAKNKIDEVNKKVTGQLGSLKQWNAEANKVLEGAITNAQYVHDELQSAVVQKVEGIQQANASMIEANKKLATEVQNLGKWKDAAKDVIKKAEDKCDEILKRVQTDPSSNNDSIYKQAKLLRDSGKKLLTAATDAKQKVESKVKDALDAVKEMDTDLKRDLYDVKEKIKKGITEVISELQVGALGDRVKEDLKKLRGNIEGLKSKVDERNGNSIVKNQLNALEEAKTATINEVQQKIKNAASDMDAKFRSEIKGPLNEKVNTITKAIGNLYEKINPDSRNASEDDKKKLHKIFEHIKKQVADIKGKEGRDAFDSNSKGLDGIVKNVKVLAQQFNGAAQFGHKVNGFVLEILRDNMIVREMLKKYAQENVLGNDYIEPRPDKKDSLFNIKIAEMFKDTLKGEADSAGQKVQELFTKAQSHPTIQRYINAVKEGLTTFVDEVEKNLKVIEIDKLENSINSRVDSIFNGIVNDVKGKVQGGKITHNDELLKLAVKRILMKLIVIVRKVAGEVRVLGISVFGKILDEIKPTVDALDKNLKAVTPSAPATGTAKSVDNAIEGVSNEVKGLDTKFQQKVKKPVEDAVNQLEPAVKAFDDKAKGQVKEAANAAIDAAAKQFADSSGQINVESLMNNFSSEHGKIQTQLPNNLRALLDTHIGTDDRASGKADTVKLSSDFVNYGKHVSTGVPTNRIHEPLAAAIGKIEGVGLAALNKHIGDGDKIDGQTFDGPFGNIEKELKGIKKLVSHGGFWGNNDKGVKELLEDLRTGIDSGTMDGASDKGLTNIRSAIEVLQKGAFGPRSVAIGEAVKEIKLKLNELREKLKSENDGDKDAVINALKNLQTQGLGVEKWNDKSGSPVNGLRIIEDDLRKQNEELGNQTMEIGKAFDYTLRELKGMLGQVGLRLHNIIVPDDVVDNLKDLKLKIGRGKNIGLERIHELIKTLQEGDFKNKPEAIEKARKELEAELTKLQKVLQGNKHDGGIETLKDLKDVGLGSGKWEKHGNEKGLAKIENELKAQLDELSVQRDFIDLGMTRITMVFDELRKELKDEKENPNNGVIKRLEDLSEKGLGKDAWQNGKDGLGKIRSNLQAQNTQLSQTSKKIEEATQSVMDLTKTVLKSAKQTLSDEVANDDIVDNLKKLEEKIGLNGNTDESLQGMKNKITDLQSQAFKDNTLKILQAKDEIDAELKKLQGNLQDDVSSKLTDLVDKGFGPGDRWNGNAKGFDHIQDNLKTQNNTLSQQPKKIQDGINEITEELQSIRDALQGTADDDLKSRGVIKNLGFLTTHIGEGEDKGLKKIKSDMDSLKKNKVPVITKHLNTMSTKITNAAGQLGWNLRQLENPHIDAKLKGIETGLDNLRLTDLAEAIKLCDDFLDKADEIERNTIHALLKHIDDEVDDAINDLTKEARTLYVDSVREALGLFATKVNEDLEQLPNEMNRDRCVGYKGFMKYLQSPLSSDLTGDEQSVAELSSAFQEVFEQIEKYVKGELTRLHDEQNKEKNPSLPPTEEPYTAKLNDVYEALTSVLAYLKDNDDGADKLTEMVERLTKALGNLVPSDFKHTSTPLLDTVARGLTKFAGEFSNTYISAYSGQRCREEHSHKYAKVLLSMIPMTHQALTKLATKCESEWKSLHISKLTADYRDNALGNYLTRCGYRVSSSESGQDGELNHRFSGGRIYELLFTPMEGVAIEMLVDGEPITNGINLVTIMSLLYNLLCRYLQVCHLYVPPEPRYPCTVRDMLSWLSGLQYTQVADKLPDHCKALLNHRCHDDDTPNREDPVMAKCIGELPLTIARTCSHSTALLTAIQGNGHGFDLAAYPYSVDFSNNRARFHYPADPYALLDMLRDIICRLCKVLYFLYSQCCRSTARVKGWRECAYGRQVQSHRWQCEQFGTYSSTISTTTGTSTTTTSTTTHGCPPTSPLQSFLSDRCNGLLPHTLTIADMVIECANCAANQPGQQCLTPLGFWDLGFAASISGTGWDLAKRLADMCRDADSCLFVLCRTLFLLCPAAPSSLNDVFALYAQVLRKWDSHDHVKHRGGTYTDASDLISHLNSDGIDGLFPLWTQLHGSYENHKLTSAIASLAGHDHKSHDALSSLFNDSTCKSPSGCAPYLQPLGLHAHHTYPQKHAGPYITWIMYLAWKFWELLCELLHALDNVDCTAAGCATCPCQPGTHGGKDTCHCPSIVQCAGPLPTLYRYGFTYRDANLLVTENYAMRCGDLNAQLKEALHSDHFTELFRQIDQLTWHIRMPFLYFLIALWSLVALYILHTFLYRMDVLYIRSHLLTTRTSHLIDVKALLIQNRKMLSLYDASYFDDDPSELLDTT</sequence>
<feature type="coiled-coil region" evidence="1">
    <location>
        <begin position="292"/>
        <end position="319"/>
    </location>
</feature>
<feature type="compositionally biased region" description="Basic and acidic residues" evidence="2">
    <location>
        <begin position="2232"/>
        <end position="2243"/>
    </location>
</feature>
<dbReference type="PANTHER" id="PTHR18976:SF34">
    <property type="entry name" value="LIPID-BINDING PROTEIN"/>
    <property type="match status" value="1"/>
</dbReference>
<feature type="transmembrane region" description="Helical" evidence="3">
    <location>
        <begin position="2990"/>
        <end position="3011"/>
    </location>
</feature>
<evidence type="ECO:0000313" key="4">
    <source>
        <dbReference type="EMBL" id="CDR96360.1"/>
    </source>
</evidence>
<dbReference type="STRING" id="5866.A0A061DDL6"/>
<dbReference type="RefSeq" id="XP_012768546.1">
    <property type="nucleotide sequence ID" value="XM_012913092.1"/>
</dbReference>